<dbReference type="RefSeq" id="WP_129122639.1">
    <property type="nucleotide sequence ID" value="NZ_PEIB01000015.1"/>
</dbReference>
<protein>
    <submittedName>
        <fullName evidence="1">Uncharacterized protein</fullName>
    </submittedName>
</protein>
<dbReference type="Proteomes" id="UP000290287">
    <property type="component" value="Unassembled WGS sequence"/>
</dbReference>
<name>A0A4Q0YQB3_9GAMM</name>
<sequence length="322" mass="35975">MVLMGVCILTLPMGTAVGDELEIDQEALQAMKKELAPVVREFILATVDGMSLLTNSDLLSAAYVKVDDVRYSGFKLPFNWQWQFQENSDYLETSVFFARGEAHTEEKTFEEDAQTELVTYVSQSVGASLSYYHQLTSDVTIIPSFGVRYQKMKNTAELRGDFAKLLAEPLVNGFIFNWSLDTLTLAPRITLSKKTEFGNGYSATFSSTYQYEHLYTRNVTNDAHRIDFDRNFITASASVETAHTYPLISRSGSTDLTYSVVNILNSNFTEDENIFIHHLQVGFNIKTDFDLDSGVLDEVRLTIGAGSGKGIKSFDVGLSVPF</sequence>
<dbReference type="InterPro" id="IPR036709">
    <property type="entry name" value="Autotransporte_beta_dom_sf"/>
</dbReference>
<organism evidence="1 2">
    <name type="scientific">Veronia nyctiphanis</name>
    <dbReference type="NCBI Taxonomy" id="1278244"/>
    <lineage>
        <taxon>Bacteria</taxon>
        <taxon>Pseudomonadati</taxon>
        <taxon>Pseudomonadota</taxon>
        <taxon>Gammaproteobacteria</taxon>
        <taxon>Vibrionales</taxon>
        <taxon>Vibrionaceae</taxon>
        <taxon>Veronia</taxon>
    </lineage>
</organism>
<dbReference type="SUPFAM" id="SSF103515">
    <property type="entry name" value="Autotransporter"/>
    <property type="match status" value="1"/>
</dbReference>
<comment type="caution">
    <text evidence="1">The sequence shown here is derived from an EMBL/GenBank/DDBJ whole genome shotgun (WGS) entry which is preliminary data.</text>
</comment>
<accession>A0A4Q0YQB3</accession>
<reference evidence="1 2" key="1">
    <citation type="submission" date="2017-10" db="EMBL/GenBank/DDBJ databases">
        <title>Nyctiphanis sp. nov., isolated from the stomach of the euphausiid Nyctiphanes simplex (Hansen, 1911) in the Gulf of California.</title>
        <authorList>
            <person name="Gomez-Gil B."/>
            <person name="Aguilar-Mendez M."/>
            <person name="Lopez-Cortes A."/>
            <person name="Gomez-Gutierrez J."/>
            <person name="Roque A."/>
            <person name="Lang E."/>
            <person name="Gonzalez-Castillo A."/>
        </authorList>
    </citation>
    <scope>NUCLEOTIDE SEQUENCE [LARGE SCALE GENOMIC DNA]</scope>
    <source>
        <strain evidence="1 2">CAIM 600</strain>
    </source>
</reference>
<gene>
    <name evidence="1" type="ORF">CS022_13075</name>
</gene>
<evidence type="ECO:0000313" key="1">
    <source>
        <dbReference type="EMBL" id="RXJ72793.1"/>
    </source>
</evidence>
<keyword evidence="2" id="KW-1185">Reference proteome</keyword>
<dbReference type="OrthoDB" id="6080400at2"/>
<proteinExistence type="predicted"/>
<dbReference type="EMBL" id="PEIB01000015">
    <property type="protein sequence ID" value="RXJ72793.1"/>
    <property type="molecule type" value="Genomic_DNA"/>
</dbReference>
<dbReference type="AlphaFoldDB" id="A0A4Q0YQB3"/>
<evidence type="ECO:0000313" key="2">
    <source>
        <dbReference type="Proteomes" id="UP000290287"/>
    </source>
</evidence>